<protein>
    <recommendedName>
        <fullName evidence="1">Heterokaryon incompatibility domain-containing protein</fullName>
    </recommendedName>
</protein>
<dbReference type="PANTHER" id="PTHR33112">
    <property type="entry name" value="DOMAIN PROTEIN, PUTATIVE-RELATED"/>
    <property type="match status" value="1"/>
</dbReference>
<organism evidence="2 3">
    <name type="scientific">Cladophialophora bantiana (strain ATCC 10958 / CBS 173.52 / CDC B-1940 / NIH 8579)</name>
    <name type="common">Xylohypha bantiana</name>
    <dbReference type="NCBI Taxonomy" id="1442370"/>
    <lineage>
        <taxon>Eukaryota</taxon>
        <taxon>Fungi</taxon>
        <taxon>Dikarya</taxon>
        <taxon>Ascomycota</taxon>
        <taxon>Pezizomycotina</taxon>
        <taxon>Eurotiomycetes</taxon>
        <taxon>Chaetothyriomycetidae</taxon>
        <taxon>Chaetothyriales</taxon>
        <taxon>Herpotrichiellaceae</taxon>
        <taxon>Cladophialophora</taxon>
    </lineage>
</organism>
<dbReference type="GeneID" id="27697600"/>
<accession>A0A0D2HUZ6</accession>
<evidence type="ECO:0000259" key="1">
    <source>
        <dbReference type="Pfam" id="PF06985"/>
    </source>
</evidence>
<proteinExistence type="predicted"/>
<dbReference type="HOGENOM" id="CLU_801680_0_0_1"/>
<dbReference type="VEuPathDB" id="FungiDB:Z519_04672"/>
<dbReference type="Pfam" id="PF06985">
    <property type="entry name" value="HET"/>
    <property type="match status" value="1"/>
</dbReference>
<dbReference type="EMBL" id="KN846985">
    <property type="protein sequence ID" value="KIW94695.1"/>
    <property type="molecule type" value="Genomic_DNA"/>
</dbReference>
<reference evidence="2" key="1">
    <citation type="submission" date="2015-01" db="EMBL/GenBank/DDBJ databases">
        <title>The Genome Sequence of Cladophialophora bantiana CBS 173.52.</title>
        <authorList>
            <consortium name="The Broad Institute Genomics Platform"/>
            <person name="Cuomo C."/>
            <person name="de Hoog S."/>
            <person name="Gorbushina A."/>
            <person name="Stielow B."/>
            <person name="Teixiera M."/>
            <person name="Abouelleil A."/>
            <person name="Chapman S.B."/>
            <person name="Priest M."/>
            <person name="Young S.K."/>
            <person name="Wortman J."/>
            <person name="Nusbaum C."/>
            <person name="Birren B."/>
        </authorList>
    </citation>
    <scope>NUCLEOTIDE SEQUENCE [LARGE SCALE GENOMIC DNA]</scope>
    <source>
        <strain evidence="2">CBS 173.52</strain>
    </source>
</reference>
<name>A0A0D2HUZ6_CLAB1</name>
<dbReference type="PANTHER" id="PTHR33112:SF16">
    <property type="entry name" value="HETEROKARYON INCOMPATIBILITY DOMAIN-CONTAINING PROTEIN"/>
    <property type="match status" value="1"/>
</dbReference>
<sequence>MGPRDPTAGPSQGGLFHQPTLDALQRSSLSCQLCAFFCSALERSNTGDEIPQEYSVRKGSCIRLIAGTTAFSNLSTPKGLFQMLIWSRWSSFAKPGYLNITTEPGDPLALAGDVVGRQVPESCEPVGCAHRIKKWLSDCETGHQNCRNPLVMSEKTPFQTRDSQVLEDPLHHLPLPPRLIDVGGISSATLRLKETDGLYGRYCALSYSWGRSKSFRTHRATYQDRIRGFRLEDLPTTIRDAACLTQNLGFQYLWVDALCIVQDDRDDWAKNSAIMDEIYGFATLTIAASVCEDKWQPLFRKRTQAESVQISSPCSNDSSRYGTMTLSHSDGLFDDIVKASRLACRA</sequence>
<evidence type="ECO:0000313" key="2">
    <source>
        <dbReference type="EMBL" id="KIW94695.1"/>
    </source>
</evidence>
<dbReference type="AlphaFoldDB" id="A0A0D2HUZ6"/>
<dbReference type="InterPro" id="IPR010730">
    <property type="entry name" value="HET"/>
</dbReference>
<dbReference type="Proteomes" id="UP000053789">
    <property type="component" value="Unassembled WGS sequence"/>
</dbReference>
<dbReference type="RefSeq" id="XP_016621364.1">
    <property type="nucleotide sequence ID" value="XM_016762417.1"/>
</dbReference>
<evidence type="ECO:0000313" key="3">
    <source>
        <dbReference type="Proteomes" id="UP000053789"/>
    </source>
</evidence>
<feature type="domain" description="Heterokaryon incompatibility" evidence="1">
    <location>
        <begin position="202"/>
        <end position="317"/>
    </location>
</feature>
<gene>
    <name evidence="2" type="ORF">Z519_04672</name>
</gene>
<keyword evidence="3" id="KW-1185">Reference proteome</keyword>
<dbReference type="OrthoDB" id="5125733at2759"/>